<dbReference type="InterPro" id="IPR026480">
    <property type="entry name" value="RMT2_dom"/>
</dbReference>
<dbReference type="GO" id="GO:0008757">
    <property type="term" value="F:S-adenosylmethionine-dependent methyltransferase activity"/>
    <property type="evidence" value="ECO:0000318"/>
    <property type="project" value="GO_Central"/>
</dbReference>
<dbReference type="PROSITE" id="PS50297">
    <property type="entry name" value="ANK_REP_REGION"/>
    <property type="match status" value="1"/>
</dbReference>
<dbReference type="Gramene" id="Mp8g08490.2">
    <property type="protein sequence ID" value="Mp8g08490.2.cds"/>
    <property type="gene ID" value="Mp8g08490"/>
</dbReference>
<protein>
    <recommendedName>
        <fullName evidence="5">Protein arginine N-methyltransferase 2</fullName>
    </recommendedName>
    <alternativeName>
        <fullName evidence="11">Protein-arginine N5-methyltransferase</fullName>
    </alternativeName>
    <alternativeName>
        <fullName evidence="12">Type IV protein arginine N-methyltransferase</fullName>
    </alternativeName>
</protein>
<dbReference type="AlphaFoldDB" id="A0A2R6WRP7"/>
<evidence type="ECO:0000256" key="13">
    <source>
        <dbReference type="PROSITE-ProRule" id="PRU00023"/>
    </source>
</evidence>
<evidence type="ECO:0000256" key="10">
    <source>
        <dbReference type="ARBA" id="ARBA00023242"/>
    </source>
</evidence>
<keyword evidence="9" id="KW-0949">S-adenosyl-L-methionine</keyword>
<dbReference type="InterPro" id="IPR029063">
    <property type="entry name" value="SAM-dependent_MTases_sf"/>
</dbReference>
<feature type="repeat" description="ANK" evidence="13">
    <location>
        <begin position="4"/>
        <end position="36"/>
    </location>
</feature>
<dbReference type="GO" id="GO:0005737">
    <property type="term" value="C:cytoplasm"/>
    <property type="evidence" value="ECO:0000318"/>
    <property type="project" value="GO_Central"/>
</dbReference>
<evidence type="ECO:0000256" key="2">
    <source>
        <dbReference type="ARBA" id="ARBA00004123"/>
    </source>
</evidence>
<proteinExistence type="predicted"/>
<dbReference type="Gene3D" id="3.40.50.150">
    <property type="entry name" value="Vaccinia Virus protein VP39"/>
    <property type="match status" value="1"/>
</dbReference>
<keyword evidence="7" id="KW-0489">Methyltransferase</keyword>
<reference evidence="15" key="2">
    <citation type="submission" date="2017-12" db="EMBL/GenBank/DDBJ databases">
        <title>WGS assembly of Marchantia polymorpha.</title>
        <authorList>
            <person name="Bowman J.L."/>
            <person name="Kohchi T."/>
            <person name="Yamato K.T."/>
            <person name="Jenkins J."/>
            <person name="Shu S."/>
            <person name="Ishizaki K."/>
            <person name="Yamaoka S."/>
            <person name="Nishihama R."/>
            <person name="Nakamura Y."/>
            <person name="Berger F."/>
            <person name="Adam C."/>
            <person name="Aki S.S."/>
            <person name="Althoff F."/>
            <person name="Araki T."/>
            <person name="Arteaga-Vazquez M.A."/>
            <person name="Balasubrmanian S."/>
            <person name="Bauer D."/>
            <person name="Boehm C.R."/>
            <person name="Briginshaw L."/>
            <person name="Caballero-Perez J."/>
            <person name="Catarino B."/>
            <person name="Chen F."/>
            <person name="Chiyoda S."/>
            <person name="Chovatia M."/>
            <person name="Davies K.M."/>
            <person name="Delmans M."/>
            <person name="Demura T."/>
            <person name="Dierschke T."/>
            <person name="Dolan L."/>
            <person name="Dorantes-Acosta A.E."/>
            <person name="Eklund D.M."/>
            <person name="Florent S.N."/>
            <person name="Flores-Sandoval E."/>
            <person name="Fujiyama A."/>
            <person name="Fukuzawa H."/>
            <person name="Galik B."/>
            <person name="Grimanelli D."/>
            <person name="Grimwood J."/>
            <person name="Grossniklaus U."/>
            <person name="Hamada T."/>
            <person name="Haseloff J."/>
            <person name="Hetherington A.J."/>
            <person name="Higo A."/>
            <person name="Hirakawa Y."/>
            <person name="Hundley H.N."/>
            <person name="Ikeda Y."/>
            <person name="Inoue K."/>
            <person name="Inoue S."/>
            <person name="Ishida S."/>
            <person name="Jia Q."/>
            <person name="Kakita M."/>
            <person name="Kanazawa T."/>
            <person name="Kawai Y."/>
            <person name="Kawashima T."/>
            <person name="Kennedy M."/>
            <person name="Kinose K."/>
            <person name="Kinoshita T."/>
            <person name="Kohara Y."/>
            <person name="Koide E."/>
            <person name="Komatsu K."/>
            <person name="Kopischke S."/>
            <person name="Kubo M."/>
            <person name="Kyozuka J."/>
            <person name="Lagercrantz U."/>
            <person name="Lin S.S."/>
            <person name="Lindquist E."/>
            <person name="Lipzen A.M."/>
            <person name="Lu C."/>
            <person name="Luna E.D."/>
            <person name="Martienssen R.A."/>
            <person name="Minamino N."/>
            <person name="Mizutani M."/>
            <person name="Mizutani M."/>
            <person name="Mochizuki N."/>
            <person name="Monte I."/>
            <person name="Mosher R."/>
            <person name="Nagasaki H."/>
            <person name="Nakagami H."/>
            <person name="Naramoto S."/>
            <person name="Nishitani K."/>
            <person name="Ohtani M."/>
            <person name="Okamoto T."/>
            <person name="Okumura M."/>
            <person name="Phillips J."/>
            <person name="Pollak B."/>
            <person name="Reinders A."/>
            <person name="Roevekamp M."/>
            <person name="Sano R."/>
            <person name="Sawa S."/>
            <person name="Schmid M.W."/>
            <person name="Shirakawa M."/>
            <person name="Solano R."/>
            <person name="Spunde A."/>
            <person name="Suetsugu N."/>
            <person name="Sugano S."/>
            <person name="Sugiyama A."/>
            <person name="Sun R."/>
            <person name="Suzuki Y."/>
            <person name="Takenaka M."/>
            <person name="Takezawa D."/>
            <person name="Tomogane H."/>
            <person name="Tsuzuki M."/>
            <person name="Ueda T."/>
            <person name="Umeda M."/>
            <person name="Ward J.M."/>
            <person name="Watanabe Y."/>
            <person name="Yazaki K."/>
            <person name="Yokoyama R."/>
            <person name="Yoshitake Y."/>
            <person name="Yotsui I."/>
            <person name="Zachgo S."/>
            <person name="Schmutz J."/>
        </authorList>
    </citation>
    <scope>NUCLEOTIDE SEQUENCE [LARGE SCALE GENOMIC DNA]</scope>
    <source>
        <strain evidence="15">Tak-1</strain>
    </source>
</reference>
<evidence type="ECO:0000256" key="12">
    <source>
        <dbReference type="ARBA" id="ARBA00031724"/>
    </source>
</evidence>
<reference evidence="16" key="1">
    <citation type="journal article" date="2017" name="Cell">
        <title>Insights into land plant evolution garnered from the Marchantia polymorpha genome.</title>
        <authorList>
            <person name="Bowman J.L."/>
            <person name="Kohchi T."/>
            <person name="Yamato K.T."/>
            <person name="Jenkins J."/>
            <person name="Shu S."/>
            <person name="Ishizaki K."/>
            <person name="Yamaoka S."/>
            <person name="Nishihama R."/>
            <person name="Nakamura Y."/>
            <person name="Berger F."/>
            <person name="Adam C."/>
            <person name="Aki S.S."/>
            <person name="Althoff F."/>
            <person name="Araki T."/>
            <person name="Arteaga-Vazquez M.A."/>
            <person name="Balasubrmanian S."/>
            <person name="Barry K."/>
            <person name="Bauer D."/>
            <person name="Boehm C.R."/>
            <person name="Briginshaw L."/>
            <person name="Caballero-Perez J."/>
            <person name="Catarino B."/>
            <person name="Chen F."/>
            <person name="Chiyoda S."/>
            <person name="Chovatia M."/>
            <person name="Davies K.M."/>
            <person name="Delmans M."/>
            <person name="Demura T."/>
            <person name="Dierschke T."/>
            <person name="Dolan L."/>
            <person name="Dorantes-Acosta A.E."/>
            <person name="Eklund D.M."/>
            <person name="Florent S.N."/>
            <person name="Flores-Sandoval E."/>
            <person name="Fujiyama A."/>
            <person name="Fukuzawa H."/>
            <person name="Galik B."/>
            <person name="Grimanelli D."/>
            <person name="Grimwood J."/>
            <person name="Grossniklaus U."/>
            <person name="Hamada T."/>
            <person name="Haseloff J."/>
            <person name="Hetherington A.J."/>
            <person name="Higo A."/>
            <person name="Hirakawa Y."/>
            <person name="Hundley H.N."/>
            <person name="Ikeda Y."/>
            <person name="Inoue K."/>
            <person name="Inoue S.I."/>
            <person name="Ishida S."/>
            <person name="Jia Q."/>
            <person name="Kakita M."/>
            <person name="Kanazawa T."/>
            <person name="Kawai Y."/>
            <person name="Kawashima T."/>
            <person name="Kennedy M."/>
            <person name="Kinose K."/>
            <person name="Kinoshita T."/>
            <person name="Kohara Y."/>
            <person name="Koide E."/>
            <person name="Komatsu K."/>
            <person name="Kopischke S."/>
            <person name="Kubo M."/>
            <person name="Kyozuka J."/>
            <person name="Lagercrantz U."/>
            <person name="Lin S.S."/>
            <person name="Lindquist E."/>
            <person name="Lipzen A.M."/>
            <person name="Lu C.W."/>
            <person name="De Luna E."/>
            <person name="Martienssen R.A."/>
            <person name="Minamino N."/>
            <person name="Mizutani M."/>
            <person name="Mizutani M."/>
            <person name="Mochizuki N."/>
            <person name="Monte I."/>
            <person name="Mosher R."/>
            <person name="Nagasaki H."/>
            <person name="Nakagami H."/>
            <person name="Naramoto S."/>
            <person name="Nishitani K."/>
            <person name="Ohtani M."/>
            <person name="Okamoto T."/>
            <person name="Okumura M."/>
            <person name="Phillips J."/>
            <person name="Pollak B."/>
            <person name="Reinders A."/>
            <person name="Rovekamp M."/>
            <person name="Sano R."/>
            <person name="Sawa S."/>
            <person name="Schmid M.W."/>
            <person name="Shirakawa M."/>
            <person name="Solano R."/>
            <person name="Spunde A."/>
            <person name="Suetsugu N."/>
            <person name="Sugano S."/>
            <person name="Sugiyama A."/>
            <person name="Sun R."/>
            <person name="Suzuki Y."/>
            <person name="Takenaka M."/>
            <person name="Takezawa D."/>
            <person name="Tomogane H."/>
            <person name="Tsuzuki M."/>
            <person name="Ueda T."/>
            <person name="Umeda M."/>
            <person name="Ward J.M."/>
            <person name="Watanabe Y."/>
            <person name="Yazaki K."/>
            <person name="Yokoyama R."/>
            <person name="Yoshitake Y."/>
            <person name="Yotsui I."/>
            <person name="Zachgo S."/>
            <person name="Schmutz J."/>
        </authorList>
    </citation>
    <scope>NUCLEOTIDE SEQUENCE [LARGE SCALE GENOMIC DNA]</scope>
    <source>
        <strain evidence="16">Tak-1</strain>
    </source>
</reference>
<evidence type="ECO:0000256" key="8">
    <source>
        <dbReference type="ARBA" id="ARBA00022679"/>
    </source>
</evidence>
<dbReference type="InterPro" id="IPR036770">
    <property type="entry name" value="Ankyrin_rpt-contain_sf"/>
</dbReference>
<dbReference type="OMA" id="YWVVDNY"/>
<dbReference type="InterPro" id="IPR002110">
    <property type="entry name" value="Ankyrin_rpt"/>
</dbReference>
<evidence type="ECO:0000256" key="6">
    <source>
        <dbReference type="ARBA" id="ARBA00022490"/>
    </source>
</evidence>
<name>A0A2R6WRP7_MARPO</name>
<dbReference type="FunFam" id="1.25.40.20:FF:000307">
    <property type="entry name" value="Protein arginine N-methyltransferase 2"/>
    <property type="match status" value="1"/>
</dbReference>
<evidence type="ECO:0000256" key="4">
    <source>
        <dbReference type="ARBA" id="ARBA00011245"/>
    </source>
</evidence>
<evidence type="ECO:0000256" key="3">
    <source>
        <dbReference type="ARBA" id="ARBA00004496"/>
    </source>
</evidence>
<evidence type="ECO:0000256" key="7">
    <source>
        <dbReference type="ARBA" id="ARBA00022603"/>
    </source>
</evidence>
<dbReference type="SUPFAM" id="SSF48403">
    <property type="entry name" value="Ankyrin repeat"/>
    <property type="match status" value="1"/>
</dbReference>
<keyword evidence="10" id="KW-0539">Nucleus</keyword>
<comment type="subunit">
    <text evidence="4">Monomer.</text>
</comment>
<keyword evidence="16" id="KW-1185">Reference proteome</keyword>
<sequence>MPAGSEVPLCEAAAEGRVSDVEELLKAGADVCEHDSTGISPLMHAAKNGHALVVSRLLEAGAPWNAVDKAGRCAGDYAADNAHQDAFDVLLNAGITAELILGAVERQSKKKGEATNKSYLDERVEYSEDRLMDEESKAVMMAWESPLMAAHAKVVCSAGGDILNVGFGMGIVDTAIQGYEITSHTIIEAHPDVYARMLATGWAEKPNVRILFGRWQDVIPQLGTYDGIFFDTYGEYYEDLKEFNEYLPQLLKKEGRYSFFNGMCADNGFFHLVYCELVRLELGSLGITTDYIQLPVKDCMDEETWKGIQHKYWQLDTYSLPVCQFSEDESEEENQ</sequence>
<dbReference type="PIRSF" id="PIRSF038148">
    <property type="entry name" value="Arginine_N-mtfrase-2"/>
    <property type="match status" value="1"/>
</dbReference>
<keyword evidence="13" id="KW-0040">ANK repeat</keyword>
<evidence type="ECO:0000256" key="5">
    <source>
        <dbReference type="ARBA" id="ARBA00018778"/>
    </source>
</evidence>
<dbReference type="GO" id="GO:0016274">
    <property type="term" value="F:protein-arginine N-methyltransferase activity"/>
    <property type="evidence" value="ECO:0007669"/>
    <property type="project" value="InterPro"/>
</dbReference>
<keyword evidence="8" id="KW-0808">Transferase</keyword>
<keyword evidence="6" id="KW-0963">Cytoplasm</keyword>
<dbReference type="EMBL" id="KZ772735">
    <property type="protein sequence ID" value="PTQ36532.1"/>
    <property type="molecule type" value="Genomic_DNA"/>
</dbReference>
<gene>
    <name evidence="15" type="ORF">MARPO_0063s0069</name>
</gene>
<feature type="domain" description="RMT2" evidence="14">
    <location>
        <begin position="110"/>
        <end position="335"/>
    </location>
</feature>
<evidence type="ECO:0000313" key="16">
    <source>
        <dbReference type="Proteomes" id="UP000244005"/>
    </source>
</evidence>
<dbReference type="PANTHER" id="PTHR32379:SF1">
    <property type="entry name" value="GUANIDINOACETATE N-METHYLTRANSFERASE"/>
    <property type="match status" value="1"/>
</dbReference>
<accession>A0A2R6WRP7</accession>
<evidence type="ECO:0000256" key="11">
    <source>
        <dbReference type="ARBA" id="ARBA00031001"/>
    </source>
</evidence>
<dbReference type="Gene3D" id="1.25.40.20">
    <property type="entry name" value="Ankyrin repeat-containing domain"/>
    <property type="match status" value="1"/>
</dbReference>
<dbReference type="PANTHER" id="PTHR32379">
    <property type="entry name" value="GUANIDINOACETATE N-METHYLTRANSFERASE"/>
    <property type="match status" value="1"/>
</dbReference>
<dbReference type="OrthoDB" id="19014at2759"/>
<evidence type="ECO:0000256" key="1">
    <source>
        <dbReference type="ARBA" id="ARBA00002207"/>
    </source>
</evidence>
<organism evidence="15 16">
    <name type="scientific">Marchantia polymorpha</name>
    <name type="common">Common liverwort</name>
    <name type="synonym">Marchantia aquatica</name>
    <dbReference type="NCBI Taxonomy" id="3197"/>
    <lineage>
        <taxon>Eukaryota</taxon>
        <taxon>Viridiplantae</taxon>
        <taxon>Streptophyta</taxon>
        <taxon>Embryophyta</taxon>
        <taxon>Marchantiophyta</taxon>
        <taxon>Marchantiopsida</taxon>
        <taxon>Marchantiidae</taxon>
        <taxon>Marchantiales</taxon>
        <taxon>Marchantiaceae</taxon>
        <taxon>Marchantia</taxon>
    </lineage>
</organism>
<dbReference type="GO" id="GO:0032259">
    <property type="term" value="P:methylation"/>
    <property type="evidence" value="ECO:0007669"/>
    <property type="project" value="UniProtKB-KW"/>
</dbReference>
<dbReference type="FunFam" id="3.40.50.150:FF:000135">
    <property type="entry name" value="Arginine N-methyltransferase 2"/>
    <property type="match status" value="1"/>
</dbReference>
<dbReference type="InterPro" id="IPR051038">
    <property type="entry name" value="RMT2/GAMT_Mtase"/>
</dbReference>
<dbReference type="GO" id="GO:0005634">
    <property type="term" value="C:nucleus"/>
    <property type="evidence" value="ECO:0000318"/>
    <property type="project" value="GO_Central"/>
</dbReference>
<dbReference type="Pfam" id="PF12796">
    <property type="entry name" value="Ank_2"/>
    <property type="match status" value="1"/>
</dbReference>
<comment type="subcellular location">
    <subcellularLocation>
        <location evidence="3">Cytoplasm</location>
    </subcellularLocation>
    <subcellularLocation>
        <location evidence="2">Nucleus</location>
    </subcellularLocation>
</comment>
<dbReference type="Proteomes" id="UP000244005">
    <property type="component" value="Unassembled WGS sequence"/>
</dbReference>
<dbReference type="InterPro" id="IPR017408">
    <property type="entry name" value="Arginine_N-MeTrfase_2"/>
</dbReference>
<evidence type="ECO:0000256" key="9">
    <source>
        <dbReference type="ARBA" id="ARBA00022691"/>
    </source>
</evidence>
<dbReference type="EMBL" id="KZ772735">
    <property type="protein sequence ID" value="PTQ36531.1"/>
    <property type="molecule type" value="Genomic_DNA"/>
</dbReference>
<dbReference type="PROSITE" id="PS51559">
    <property type="entry name" value="SAM_RMT2"/>
    <property type="match status" value="1"/>
</dbReference>
<comment type="function">
    <text evidence="1">S-adenosyl-L-methionine-dependent protein-arginine N-methyltransferase that methylates the delta-nitrogen atom of arginine residues to form N5-methylarginine (type IV) in target proteins. Monomethylates ribosomal protein L12.</text>
</comment>
<dbReference type="PROSITE" id="PS50088">
    <property type="entry name" value="ANK_REPEAT"/>
    <property type="match status" value="2"/>
</dbReference>
<dbReference type="Gramene" id="Mp8g08490.1">
    <property type="protein sequence ID" value="Mp8g08490.1.cds"/>
    <property type="gene ID" value="Mp8g08490"/>
</dbReference>
<evidence type="ECO:0000259" key="14">
    <source>
        <dbReference type="PROSITE" id="PS51559"/>
    </source>
</evidence>
<dbReference type="SUPFAM" id="SSF53335">
    <property type="entry name" value="S-adenosyl-L-methionine-dependent methyltransferases"/>
    <property type="match status" value="1"/>
</dbReference>
<evidence type="ECO:0000313" key="15">
    <source>
        <dbReference type="EMBL" id="PTQ36531.1"/>
    </source>
</evidence>
<dbReference type="CDD" id="cd02440">
    <property type="entry name" value="AdoMet_MTases"/>
    <property type="match status" value="1"/>
</dbReference>
<dbReference type="SMART" id="SM00248">
    <property type="entry name" value="ANK"/>
    <property type="match status" value="2"/>
</dbReference>
<feature type="repeat" description="ANK" evidence="13">
    <location>
        <begin position="37"/>
        <end position="69"/>
    </location>
</feature>